<dbReference type="PIRSF" id="PIRSF000729">
    <property type="entry name" value="GK"/>
    <property type="match status" value="1"/>
</dbReference>
<feature type="binding site" evidence="8">
    <location>
        <position position="67"/>
    </location>
    <ligand>
        <name>substrate</name>
    </ligand>
</feature>
<evidence type="ECO:0000259" key="9">
    <source>
        <dbReference type="Pfam" id="PF00696"/>
    </source>
</evidence>
<sequence>MPGKTPALLGAYGDLAVLKDVKRLVVKVGTSTLTYATGKTNIRRMHKLVSVLSDLVNSGVQVALVTSGAIGVGVGKLGLQARPADTPGRQAAAAVGQCELMFMYDKLFGEYGHTVAQLLMTKSDVENPERRANLSNAFEKLMEYGAVPVVNENDSVAVEEIVYGDNDSLSAIVAKLIGADALIILTDTDGLYDADPTENEDARLIPEVREITDDLFRVAGGRGSRFSTGGMVTKLHAAKLACDAGVDVIVMNGAAPEAIYKALDGKQVGTFFVGQKEKGEGV</sequence>
<reference evidence="10" key="2">
    <citation type="journal article" date="2021" name="PeerJ">
        <title>Extensive microbial diversity within the chicken gut microbiome revealed by metagenomics and culture.</title>
        <authorList>
            <person name="Gilroy R."/>
            <person name="Ravi A."/>
            <person name="Getino M."/>
            <person name="Pursley I."/>
            <person name="Horton D.L."/>
            <person name="Alikhan N.F."/>
            <person name="Baker D."/>
            <person name="Gharbi K."/>
            <person name="Hall N."/>
            <person name="Watson M."/>
            <person name="Adriaenssens E.M."/>
            <person name="Foster-Nyarko E."/>
            <person name="Jarju S."/>
            <person name="Secka A."/>
            <person name="Antonio M."/>
            <person name="Oren A."/>
            <person name="Chaudhuri R.R."/>
            <person name="La Ragione R."/>
            <person name="Hildebrand F."/>
            <person name="Pallen M.J."/>
        </authorList>
    </citation>
    <scope>NUCLEOTIDE SEQUENCE</scope>
    <source>
        <strain evidence="10">ChiGjej1B1-19959</strain>
    </source>
</reference>
<feature type="binding site" evidence="8">
    <location>
        <position position="166"/>
    </location>
    <ligand>
        <name>substrate</name>
    </ligand>
</feature>
<dbReference type="AlphaFoldDB" id="A0A9D1IEG5"/>
<dbReference type="InterPro" id="IPR001057">
    <property type="entry name" value="Glu/AcGlu_kinase"/>
</dbReference>
<dbReference type="PROSITE" id="PS00902">
    <property type="entry name" value="GLUTAMATE_5_KINASE"/>
    <property type="match status" value="1"/>
</dbReference>
<feature type="binding site" evidence="8">
    <location>
        <begin position="186"/>
        <end position="187"/>
    </location>
    <ligand>
        <name>ATP</name>
        <dbReference type="ChEBI" id="CHEBI:30616"/>
    </ligand>
</feature>
<reference evidence="10" key="1">
    <citation type="submission" date="2020-10" db="EMBL/GenBank/DDBJ databases">
        <authorList>
            <person name="Gilroy R."/>
        </authorList>
    </citation>
    <scope>NUCLEOTIDE SEQUENCE</scope>
    <source>
        <strain evidence="10">ChiGjej1B1-19959</strain>
    </source>
</reference>
<evidence type="ECO:0000256" key="6">
    <source>
        <dbReference type="ARBA" id="ARBA00022777"/>
    </source>
</evidence>
<dbReference type="PANTHER" id="PTHR43654:SF1">
    <property type="entry name" value="ISOPENTENYL PHOSPHATE KINASE"/>
    <property type="match status" value="1"/>
</dbReference>
<keyword evidence="2 8" id="KW-0028">Amino-acid biosynthesis</keyword>
<comment type="pathway">
    <text evidence="8">Amino-acid biosynthesis; L-proline biosynthesis; L-glutamate 5-semialdehyde from L-glutamate: step 1/2.</text>
</comment>
<comment type="similarity">
    <text evidence="8">Belongs to the glutamate 5-kinase family.</text>
</comment>
<dbReference type="Proteomes" id="UP000824071">
    <property type="component" value="Unassembled WGS sequence"/>
</dbReference>
<keyword evidence="1 8" id="KW-0963">Cytoplasm</keyword>
<evidence type="ECO:0000256" key="4">
    <source>
        <dbReference type="ARBA" id="ARBA00022679"/>
    </source>
</evidence>
<evidence type="ECO:0000256" key="1">
    <source>
        <dbReference type="ARBA" id="ARBA00022490"/>
    </source>
</evidence>
<feature type="domain" description="Aspartate/glutamate/uridylate kinase" evidence="9">
    <location>
        <begin position="22"/>
        <end position="252"/>
    </location>
</feature>
<proteinExistence type="inferred from homology"/>
<dbReference type="FunFam" id="3.40.1160.10:FF:000018">
    <property type="entry name" value="Glutamate 5-kinase"/>
    <property type="match status" value="1"/>
</dbReference>
<organism evidence="10 11">
    <name type="scientific">Candidatus Fimenecus excrementigallinarum</name>
    <dbReference type="NCBI Taxonomy" id="2840816"/>
    <lineage>
        <taxon>Bacteria</taxon>
        <taxon>Bacillati</taxon>
        <taxon>Bacillota</taxon>
        <taxon>Clostridia</taxon>
        <taxon>Candidatus Fimenecus</taxon>
    </lineage>
</organism>
<evidence type="ECO:0000256" key="7">
    <source>
        <dbReference type="ARBA" id="ARBA00022840"/>
    </source>
</evidence>
<dbReference type="CDD" id="cd04242">
    <property type="entry name" value="AAK_G5K_ProB"/>
    <property type="match status" value="1"/>
</dbReference>
<feature type="binding site" evidence="8">
    <location>
        <position position="154"/>
    </location>
    <ligand>
        <name>substrate</name>
    </ligand>
</feature>
<dbReference type="InterPro" id="IPR001048">
    <property type="entry name" value="Asp/Glu/Uridylate_kinase"/>
</dbReference>
<accession>A0A9D1IEG5</accession>
<comment type="subcellular location">
    <subcellularLocation>
        <location evidence="8">Cytoplasm</location>
    </subcellularLocation>
</comment>
<protein>
    <recommendedName>
        <fullName evidence="8">Glutamate 5-kinase</fullName>
        <ecNumber evidence="8">2.7.2.11</ecNumber>
    </recommendedName>
    <alternativeName>
        <fullName evidence="8">Gamma-glutamyl kinase</fullName>
        <shortName evidence="8">GK</shortName>
    </alternativeName>
</protein>
<evidence type="ECO:0000256" key="3">
    <source>
        <dbReference type="ARBA" id="ARBA00022650"/>
    </source>
</evidence>
<evidence type="ECO:0000313" key="11">
    <source>
        <dbReference type="Proteomes" id="UP000824071"/>
    </source>
</evidence>
<dbReference type="PRINTS" id="PR00474">
    <property type="entry name" value="GLU5KINASE"/>
</dbReference>
<feature type="binding site" evidence="8">
    <location>
        <position position="27"/>
    </location>
    <ligand>
        <name>ATP</name>
        <dbReference type="ChEBI" id="CHEBI:30616"/>
    </ligand>
</feature>
<dbReference type="SUPFAM" id="SSF53633">
    <property type="entry name" value="Carbamate kinase-like"/>
    <property type="match status" value="1"/>
</dbReference>
<dbReference type="GO" id="GO:0055129">
    <property type="term" value="P:L-proline biosynthetic process"/>
    <property type="evidence" value="ECO:0007669"/>
    <property type="project" value="UniProtKB-UniRule"/>
</dbReference>
<dbReference type="Gene3D" id="3.40.1160.10">
    <property type="entry name" value="Acetylglutamate kinase-like"/>
    <property type="match status" value="1"/>
</dbReference>
<dbReference type="GO" id="GO:0005524">
    <property type="term" value="F:ATP binding"/>
    <property type="evidence" value="ECO:0007669"/>
    <property type="project" value="UniProtKB-KW"/>
</dbReference>
<keyword evidence="7 8" id="KW-0067">ATP-binding</keyword>
<dbReference type="InterPro" id="IPR005715">
    <property type="entry name" value="Glu_5kinase/COase_Synthase"/>
</dbReference>
<dbReference type="NCBIfam" id="TIGR01027">
    <property type="entry name" value="proB"/>
    <property type="match status" value="1"/>
</dbReference>
<dbReference type="EMBL" id="DVMW01000031">
    <property type="protein sequence ID" value="HIU35975.1"/>
    <property type="molecule type" value="Genomic_DNA"/>
</dbReference>
<dbReference type="InterPro" id="IPR011529">
    <property type="entry name" value="Glu_5kinase"/>
</dbReference>
<dbReference type="GO" id="GO:0005829">
    <property type="term" value="C:cytosol"/>
    <property type="evidence" value="ECO:0007669"/>
    <property type="project" value="TreeGrafter"/>
</dbReference>
<dbReference type="InterPro" id="IPR019797">
    <property type="entry name" value="Glutamate_5-kinase_CS"/>
</dbReference>
<dbReference type="GO" id="GO:0004349">
    <property type="term" value="F:glutamate 5-kinase activity"/>
    <property type="evidence" value="ECO:0007669"/>
    <property type="project" value="UniProtKB-UniRule"/>
</dbReference>
<dbReference type="PANTHER" id="PTHR43654">
    <property type="entry name" value="GLUTAMATE 5-KINASE"/>
    <property type="match status" value="1"/>
</dbReference>
<evidence type="ECO:0000256" key="8">
    <source>
        <dbReference type="HAMAP-Rule" id="MF_00456"/>
    </source>
</evidence>
<comment type="caution">
    <text evidence="10">The sequence shown here is derived from an EMBL/GenBank/DDBJ whole genome shotgun (WGS) entry which is preliminary data.</text>
</comment>
<dbReference type="Pfam" id="PF00696">
    <property type="entry name" value="AA_kinase"/>
    <property type="match status" value="1"/>
</dbReference>
<keyword evidence="5 8" id="KW-0547">Nucleotide-binding</keyword>
<gene>
    <name evidence="8 10" type="primary">proB</name>
    <name evidence="10" type="ORF">IAC53_05135</name>
</gene>
<comment type="catalytic activity">
    <reaction evidence="8">
        <text>L-glutamate + ATP = L-glutamyl 5-phosphate + ADP</text>
        <dbReference type="Rhea" id="RHEA:14877"/>
        <dbReference type="ChEBI" id="CHEBI:29985"/>
        <dbReference type="ChEBI" id="CHEBI:30616"/>
        <dbReference type="ChEBI" id="CHEBI:58274"/>
        <dbReference type="ChEBI" id="CHEBI:456216"/>
        <dbReference type="EC" id="2.7.2.11"/>
    </reaction>
</comment>
<comment type="function">
    <text evidence="8">Catalyzes the transfer of a phosphate group to glutamate to form L-glutamate 5-phosphate.</text>
</comment>
<keyword evidence="3 8" id="KW-0641">Proline biosynthesis</keyword>
<name>A0A9D1IEG5_9FIRM</name>
<keyword evidence="4 8" id="KW-0808">Transferase</keyword>
<feature type="binding site" evidence="8">
    <location>
        <begin position="228"/>
        <end position="234"/>
    </location>
    <ligand>
        <name>ATP</name>
        <dbReference type="ChEBI" id="CHEBI:30616"/>
    </ligand>
</feature>
<evidence type="ECO:0000313" key="10">
    <source>
        <dbReference type="EMBL" id="HIU35975.1"/>
    </source>
</evidence>
<dbReference type="InterPro" id="IPR036393">
    <property type="entry name" value="AceGlu_kinase-like_sf"/>
</dbReference>
<dbReference type="InterPro" id="IPR041739">
    <property type="entry name" value="G5K_ProB"/>
</dbReference>
<keyword evidence="6 8" id="KW-0418">Kinase</keyword>
<evidence type="ECO:0000256" key="5">
    <source>
        <dbReference type="ARBA" id="ARBA00022741"/>
    </source>
</evidence>
<dbReference type="EC" id="2.7.2.11" evidence="8"/>
<dbReference type="HAMAP" id="MF_00456">
    <property type="entry name" value="ProB"/>
    <property type="match status" value="1"/>
</dbReference>
<evidence type="ECO:0000256" key="2">
    <source>
        <dbReference type="ARBA" id="ARBA00022605"/>
    </source>
</evidence>